<proteinExistence type="predicted"/>
<sequence length="97" mass="10996">MLKKDNLKLGLALGFIAPVAGLFGYYLVRFRLFSLKDFFEVLMAQKSLLTAIISISLMANAVVFTFYINRRKDKTAKGVFVATCIYALISLFIKWFA</sequence>
<keyword evidence="3" id="KW-1185">Reference proteome</keyword>
<accession>A0A8X8IFV4</accession>
<keyword evidence="1" id="KW-0812">Transmembrane</keyword>
<evidence type="ECO:0000313" key="3">
    <source>
        <dbReference type="Proteomes" id="UP000198711"/>
    </source>
</evidence>
<evidence type="ECO:0000313" key="2">
    <source>
        <dbReference type="EMBL" id="SDX61156.1"/>
    </source>
</evidence>
<comment type="caution">
    <text evidence="2">The sequence shown here is derived from an EMBL/GenBank/DDBJ whole genome shotgun (WGS) entry which is preliminary data.</text>
</comment>
<feature type="transmembrane region" description="Helical" evidence="1">
    <location>
        <begin position="48"/>
        <end position="67"/>
    </location>
</feature>
<name>A0A8X8IFV4_9BACT</name>
<dbReference type="AlphaFoldDB" id="A0A8X8IFV4"/>
<dbReference type="RefSeq" id="WP_092726904.1">
    <property type="nucleotide sequence ID" value="NZ_FNNO01000021.1"/>
</dbReference>
<evidence type="ECO:0008006" key="4">
    <source>
        <dbReference type="Google" id="ProtNLM"/>
    </source>
</evidence>
<gene>
    <name evidence="2" type="ORF">SAMN05444410_12143</name>
</gene>
<feature type="transmembrane region" description="Helical" evidence="1">
    <location>
        <begin position="79"/>
        <end position="96"/>
    </location>
</feature>
<keyword evidence="1" id="KW-1133">Transmembrane helix</keyword>
<dbReference type="Proteomes" id="UP000198711">
    <property type="component" value="Unassembled WGS sequence"/>
</dbReference>
<evidence type="ECO:0000256" key="1">
    <source>
        <dbReference type="SAM" id="Phobius"/>
    </source>
</evidence>
<keyword evidence="1" id="KW-0472">Membrane</keyword>
<protein>
    <recommendedName>
        <fullName evidence="4">Stationary phase survival protein SurE</fullName>
    </recommendedName>
</protein>
<reference evidence="2 3" key="1">
    <citation type="submission" date="2016-10" db="EMBL/GenBank/DDBJ databases">
        <authorList>
            <person name="Varghese N."/>
            <person name="Submissions S."/>
        </authorList>
    </citation>
    <scope>NUCLEOTIDE SEQUENCE [LARGE SCALE GENOMIC DNA]</scope>
    <source>
        <strain evidence="2 3">DSM 25353</strain>
    </source>
</reference>
<feature type="transmembrane region" description="Helical" evidence="1">
    <location>
        <begin position="7"/>
        <end position="28"/>
    </location>
</feature>
<organism evidence="2 3">
    <name type="scientific">Hydrobacter penzbergensis</name>
    <dbReference type="NCBI Taxonomy" id="1235997"/>
    <lineage>
        <taxon>Bacteria</taxon>
        <taxon>Pseudomonadati</taxon>
        <taxon>Bacteroidota</taxon>
        <taxon>Chitinophagia</taxon>
        <taxon>Chitinophagales</taxon>
        <taxon>Chitinophagaceae</taxon>
        <taxon>Hydrobacter</taxon>
    </lineage>
</organism>
<dbReference type="EMBL" id="FNNO01000021">
    <property type="protein sequence ID" value="SDX61156.1"/>
    <property type="molecule type" value="Genomic_DNA"/>
</dbReference>